<dbReference type="InterPro" id="IPR001969">
    <property type="entry name" value="Aspartic_peptidase_AS"/>
</dbReference>
<protein>
    <recommendedName>
        <fullName evidence="1">Retrotransposon gag domain-containing protein</fullName>
    </recommendedName>
</protein>
<dbReference type="CDD" id="cd00303">
    <property type="entry name" value="retropepsin_like"/>
    <property type="match status" value="1"/>
</dbReference>
<dbReference type="InterPro" id="IPR021109">
    <property type="entry name" value="Peptidase_aspartic_dom_sf"/>
</dbReference>
<comment type="caution">
    <text evidence="2">The sequence shown here is derived from an EMBL/GenBank/DDBJ whole genome shotgun (WGS) entry which is preliminary data.</text>
</comment>
<evidence type="ECO:0000313" key="2">
    <source>
        <dbReference type="EMBL" id="OWY96849.1"/>
    </source>
</evidence>
<dbReference type="GO" id="GO:0006508">
    <property type="term" value="P:proteolysis"/>
    <property type="evidence" value="ECO:0007669"/>
    <property type="project" value="InterPro"/>
</dbReference>
<dbReference type="InterPro" id="IPR005162">
    <property type="entry name" value="Retrotrans_gag_dom"/>
</dbReference>
<dbReference type="PANTHER" id="PTHR15503">
    <property type="entry name" value="LDOC1 RELATED"/>
    <property type="match status" value="1"/>
</dbReference>
<dbReference type="OrthoDB" id="94698at2759"/>
<feature type="domain" description="Retrotransposon gag" evidence="1">
    <location>
        <begin position="124"/>
        <end position="217"/>
    </location>
</feature>
<proteinExistence type="predicted"/>
<dbReference type="GO" id="GO:0004190">
    <property type="term" value="F:aspartic-type endopeptidase activity"/>
    <property type="evidence" value="ECO:0007669"/>
    <property type="project" value="InterPro"/>
</dbReference>
<evidence type="ECO:0000313" key="3">
    <source>
        <dbReference type="Proteomes" id="UP000198211"/>
    </source>
</evidence>
<dbReference type="PANTHER" id="PTHR15503:SF22">
    <property type="entry name" value="TRANSPOSON TY3-I GAG POLYPROTEIN"/>
    <property type="match status" value="1"/>
</dbReference>
<dbReference type="PROSITE" id="PS00141">
    <property type="entry name" value="ASP_PROTEASE"/>
    <property type="match status" value="1"/>
</dbReference>
<dbReference type="Pfam" id="PF03732">
    <property type="entry name" value="Retrotrans_gag"/>
    <property type="match status" value="1"/>
</dbReference>
<keyword evidence="3" id="KW-1185">Reference proteome</keyword>
<gene>
    <name evidence="2" type="ORF">PHMEG_00032776</name>
</gene>
<reference evidence="3" key="1">
    <citation type="submission" date="2017-03" db="EMBL/GenBank/DDBJ databases">
        <title>Phytopthora megakarya and P. palmivora, two closely related causual agents of cacao black pod achieved similar genome size and gene model numbers by different mechanisms.</title>
        <authorList>
            <person name="Ali S."/>
            <person name="Shao J."/>
            <person name="Larry D.J."/>
            <person name="Kronmiller B."/>
            <person name="Shen D."/>
            <person name="Strem M.D."/>
            <person name="Melnick R.L."/>
            <person name="Guiltinan M.J."/>
            <person name="Tyler B.M."/>
            <person name="Meinhardt L.W."/>
            <person name="Bailey B.A."/>
        </authorList>
    </citation>
    <scope>NUCLEOTIDE SEQUENCE [LARGE SCALE GENOMIC DNA]</scope>
    <source>
        <strain evidence="3">zdho120</strain>
    </source>
</reference>
<dbReference type="EMBL" id="NBNE01011149">
    <property type="protein sequence ID" value="OWY96849.1"/>
    <property type="molecule type" value="Genomic_DNA"/>
</dbReference>
<dbReference type="Gene3D" id="2.40.70.10">
    <property type="entry name" value="Acid Proteases"/>
    <property type="match status" value="1"/>
</dbReference>
<evidence type="ECO:0000259" key="1">
    <source>
        <dbReference type="Pfam" id="PF03732"/>
    </source>
</evidence>
<dbReference type="AlphaFoldDB" id="A0A225UX72"/>
<organism evidence="2 3">
    <name type="scientific">Phytophthora megakarya</name>
    <dbReference type="NCBI Taxonomy" id="4795"/>
    <lineage>
        <taxon>Eukaryota</taxon>
        <taxon>Sar</taxon>
        <taxon>Stramenopiles</taxon>
        <taxon>Oomycota</taxon>
        <taxon>Peronosporomycetes</taxon>
        <taxon>Peronosporales</taxon>
        <taxon>Peronosporaceae</taxon>
        <taxon>Phytophthora</taxon>
    </lineage>
</organism>
<dbReference type="Proteomes" id="UP000198211">
    <property type="component" value="Unassembled WGS sequence"/>
</dbReference>
<name>A0A225UX72_9STRA</name>
<sequence length="450" mass="51020">MDGSSVGNPTTSVTHVARTDCPHLADPEWEALQRLSTIIGEAAVATMLRTLSPTDQHGVALGFIRATRGCYREASVSGVGKEFLKLRVSNYMDREGETLFRWLVELDTAVMTRRLVDPLAKVAFAMFCLGGRARTYKHRLTDPTCFSTYESFKEELKLAFESPQNEFRSRAEFLDLQQGKQDVPAYAQRARYLVSNVVTDPMDEATNVVTFMKGLKEGPVKTYLFRVYPSTLEAAITLVMHEEFRLRQAKLYTNVPRPPRPAVKTEGPEPIYLSYICCWTAEEKGKQRAMLLPRSTWRYWVSSRSNKKRKGPVCVGRPTGYAVTRVYNGHAVLRTAAPSERESHCEVQDDMPNLVILKVKSMLKRAGSLRVLVDSGASNNFVRQQSLPLLDFEEKHVPRSQLEVRLAMGAIVKTEKRVIRAWFSYKHRVFVEALLVLDLDDKFDMLLGMP</sequence>
<accession>A0A225UX72</accession>
<dbReference type="InterPro" id="IPR032567">
    <property type="entry name" value="RTL1-rel"/>
</dbReference>